<reference evidence="1" key="2">
    <citation type="submission" date="2015-06" db="UniProtKB">
        <authorList>
            <consortium name="EnsemblPlants"/>
        </authorList>
    </citation>
    <scope>IDENTIFICATION</scope>
    <source>
        <strain evidence="1">DM1-3 516 R44</strain>
    </source>
</reference>
<dbReference type="InParanoid" id="M0ZYI4"/>
<dbReference type="AlphaFoldDB" id="M0ZYI4"/>
<evidence type="ECO:0000313" key="2">
    <source>
        <dbReference type="Proteomes" id="UP000011115"/>
    </source>
</evidence>
<dbReference type="Proteomes" id="UP000011115">
    <property type="component" value="Unassembled WGS sequence"/>
</dbReference>
<evidence type="ECO:0000313" key="1">
    <source>
        <dbReference type="EnsemblPlants" id="PGSC0003DMT400010757"/>
    </source>
</evidence>
<sequence length="59" mass="6901">MQTQSNFMKFEEEIHGGAHFRMIFAKIESSPLFKFELGHYGTLFVALSSYFLTYPVKTF</sequence>
<accession>M0ZYI4</accession>
<keyword evidence="2" id="KW-1185">Reference proteome</keyword>
<dbReference type="EnsemblPlants" id="PGSC0003DMT400010757">
    <property type="protein sequence ID" value="PGSC0003DMT400010757"/>
    <property type="gene ID" value="PGSC0003DMG400004203"/>
</dbReference>
<organism evidence="1 2">
    <name type="scientific">Solanum tuberosum</name>
    <name type="common">Potato</name>
    <dbReference type="NCBI Taxonomy" id="4113"/>
    <lineage>
        <taxon>Eukaryota</taxon>
        <taxon>Viridiplantae</taxon>
        <taxon>Streptophyta</taxon>
        <taxon>Embryophyta</taxon>
        <taxon>Tracheophyta</taxon>
        <taxon>Spermatophyta</taxon>
        <taxon>Magnoliopsida</taxon>
        <taxon>eudicotyledons</taxon>
        <taxon>Gunneridae</taxon>
        <taxon>Pentapetalae</taxon>
        <taxon>asterids</taxon>
        <taxon>lamiids</taxon>
        <taxon>Solanales</taxon>
        <taxon>Solanaceae</taxon>
        <taxon>Solanoideae</taxon>
        <taxon>Solaneae</taxon>
        <taxon>Solanum</taxon>
    </lineage>
</organism>
<dbReference type="HOGENOM" id="CLU_2965456_0_0_1"/>
<dbReference type="Gramene" id="PGSC0003DMT400010757">
    <property type="protein sequence ID" value="PGSC0003DMT400010757"/>
    <property type="gene ID" value="PGSC0003DMG400004203"/>
</dbReference>
<protein>
    <submittedName>
        <fullName evidence="1">Uncharacterized protein</fullName>
    </submittedName>
</protein>
<reference evidence="2" key="1">
    <citation type="journal article" date="2011" name="Nature">
        <title>Genome sequence and analysis of the tuber crop potato.</title>
        <authorList>
            <consortium name="The Potato Genome Sequencing Consortium"/>
        </authorList>
    </citation>
    <scope>NUCLEOTIDE SEQUENCE [LARGE SCALE GENOMIC DNA]</scope>
    <source>
        <strain evidence="2">cv. DM1-3 516 R44</strain>
    </source>
</reference>
<dbReference type="PaxDb" id="4113-PGSC0003DMT400010757"/>
<proteinExistence type="predicted"/>
<name>M0ZYI4_SOLTU</name>